<proteinExistence type="predicted"/>
<keyword evidence="2" id="KW-1185">Reference proteome</keyword>
<dbReference type="EMBL" id="CM056814">
    <property type="protein sequence ID" value="KAJ8628034.1"/>
    <property type="molecule type" value="Genomic_DNA"/>
</dbReference>
<name>A0ACC2L4S1_PERAE</name>
<gene>
    <name evidence="1" type="ORF">MRB53_021341</name>
</gene>
<comment type="caution">
    <text evidence="1">The sequence shown here is derived from an EMBL/GenBank/DDBJ whole genome shotgun (WGS) entry which is preliminary data.</text>
</comment>
<accession>A0ACC2L4S1</accession>
<evidence type="ECO:0000313" key="1">
    <source>
        <dbReference type="EMBL" id="KAJ8628034.1"/>
    </source>
</evidence>
<evidence type="ECO:0000313" key="2">
    <source>
        <dbReference type="Proteomes" id="UP001234297"/>
    </source>
</evidence>
<protein>
    <submittedName>
        <fullName evidence="1">Uncharacterized protein</fullName>
    </submittedName>
</protein>
<organism evidence="1 2">
    <name type="scientific">Persea americana</name>
    <name type="common">Avocado</name>
    <dbReference type="NCBI Taxonomy" id="3435"/>
    <lineage>
        <taxon>Eukaryota</taxon>
        <taxon>Viridiplantae</taxon>
        <taxon>Streptophyta</taxon>
        <taxon>Embryophyta</taxon>
        <taxon>Tracheophyta</taxon>
        <taxon>Spermatophyta</taxon>
        <taxon>Magnoliopsida</taxon>
        <taxon>Magnoliidae</taxon>
        <taxon>Laurales</taxon>
        <taxon>Lauraceae</taxon>
        <taxon>Persea</taxon>
    </lineage>
</organism>
<sequence length="661" mass="75185">MEHILGWIGQTIPAPQISEQVGYVSNLKRNVEALMEEAQKLKDQCDDMESEGQEASRKRMRLTNQARTWLGHARANLTEIENIKSEFDRRQTSNSGFFSDFPSTYTVGKRAVEKLESVRRELNERSGIKLLAMSSPPRVMEMDVPTVGQSSSQQTMEKIWDLLHDEHNSVICVYGMGGIGKTTLMKAINNKLQATSEFDYVIWVTVSKELNLQRIQKEIMSRLHLKIVEDDSYNIRSMQLQNRRITAVPRSFFELMPALQVLDLSFTSITSLSVSSSSLLNLRALILRGCRRLTEVPLLGQLKELQFLDIKSSGIRSLPEEMQNLVKLKKINMSDLLSDPLTIPSDVISGLSSLEDLRMLWAEVNWAKGSELAVENVVALGEVGKLKRLTILKITIQDFDCVEDDVFLQQLPKLEKFKVVIGPSNSLRIATDGKEFKDYCMKQVHICRSNNYSRGVKVMVAHTEGLKLFDAYVKDVSQLVGDANGLRMLTLRRCPKMECILDWNDVGKFALQNIEKLELKMLPKLQKLFKGEVPQRCLRKLNKIYLSSCDNLKSLFSSEMVQNLDQLQTLDVMSCFGLEEIIEGHDKSLPENPFPQLRNFTLSELYNLKSIICRDTLALPSLIKLKIYKCSNLRLPKRPDTTDWPSITRGGATWEANPQQS</sequence>
<dbReference type="Proteomes" id="UP001234297">
    <property type="component" value="Chromosome 6"/>
</dbReference>
<reference evidence="1 2" key="1">
    <citation type="journal article" date="2022" name="Hortic Res">
        <title>A haplotype resolved chromosomal level avocado genome allows analysis of novel avocado genes.</title>
        <authorList>
            <person name="Nath O."/>
            <person name="Fletcher S.J."/>
            <person name="Hayward A."/>
            <person name="Shaw L.M."/>
            <person name="Masouleh A.K."/>
            <person name="Furtado A."/>
            <person name="Henry R.J."/>
            <person name="Mitter N."/>
        </authorList>
    </citation>
    <scope>NUCLEOTIDE SEQUENCE [LARGE SCALE GENOMIC DNA]</scope>
    <source>
        <strain evidence="2">cv. Hass</strain>
    </source>
</reference>